<comment type="caution">
    <text evidence="2">The sequence shown here is derived from an EMBL/GenBank/DDBJ whole genome shotgun (WGS) entry which is preliminary data.</text>
</comment>
<dbReference type="InterPro" id="IPR003115">
    <property type="entry name" value="ParB_N"/>
</dbReference>
<dbReference type="SUPFAM" id="SSF110849">
    <property type="entry name" value="ParB/Sulfiredoxin"/>
    <property type="match status" value="1"/>
</dbReference>
<dbReference type="EMBL" id="JAERRJ010000011">
    <property type="protein sequence ID" value="MBL1078312.1"/>
    <property type="molecule type" value="Genomic_DNA"/>
</dbReference>
<dbReference type="RefSeq" id="WP_201953380.1">
    <property type="nucleotide sequence ID" value="NZ_JAERRJ010000011.1"/>
</dbReference>
<keyword evidence="3" id="KW-1185">Reference proteome</keyword>
<evidence type="ECO:0000313" key="3">
    <source>
        <dbReference type="Proteomes" id="UP000602198"/>
    </source>
</evidence>
<gene>
    <name evidence="2" type="ORF">JK358_28285</name>
</gene>
<dbReference type="SMART" id="SM00470">
    <property type="entry name" value="ParB"/>
    <property type="match status" value="1"/>
</dbReference>
<dbReference type="Gene3D" id="3.90.1530.10">
    <property type="entry name" value="Conserved hypothetical protein from pyrococcus furiosus pfu- 392566-001, ParB domain"/>
    <property type="match status" value="1"/>
</dbReference>
<feature type="domain" description="ParB-like N-terminal" evidence="1">
    <location>
        <begin position="18"/>
        <end position="101"/>
    </location>
</feature>
<evidence type="ECO:0000259" key="1">
    <source>
        <dbReference type="SMART" id="SM00470"/>
    </source>
</evidence>
<name>A0ABS1MCF1_9NOCA</name>
<evidence type="ECO:0000313" key="2">
    <source>
        <dbReference type="EMBL" id="MBL1078312.1"/>
    </source>
</evidence>
<protein>
    <submittedName>
        <fullName evidence="2">ParB-like nuclease domain-containing protein</fullName>
    </submittedName>
</protein>
<organism evidence="2 3">
    <name type="scientific">Nocardia acididurans</name>
    <dbReference type="NCBI Taxonomy" id="2802282"/>
    <lineage>
        <taxon>Bacteria</taxon>
        <taxon>Bacillati</taxon>
        <taxon>Actinomycetota</taxon>
        <taxon>Actinomycetes</taxon>
        <taxon>Mycobacteriales</taxon>
        <taxon>Nocardiaceae</taxon>
        <taxon>Nocardia</taxon>
    </lineage>
</organism>
<dbReference type="InterPro" id="IPR036086">
    <property type="entry name" value="ParB/Sulfiredoxin_sf"/>
</dbReference>
<dbReference type="Proteomes" id="UP000602198">
    <property type="component" value="Unassembled WGS sequence"/>
</dbReference>
<reference evidence="2 3" key="1">
    <citation type="submission" date="2021-01" db="EMBL/GenBank/DDBJ databases">
        <title>WGS of actinomycetes isolated from Thailand.</title>
        <authorList>
            <person name="Thawai C."/>
        </authorList>
    </citation>
    <scope>NUCLEOTIDE SEQUENCE [LARGE SCALE GENOMIC DNA]</scope>
    <source>
        <strain evidence="2 3">LPG 2</strain>
    </source>
</reference>
<accession>A0ABS1MCF1</accession>
<proteinExistence type="predicted"/>
<sequence>MGTAAEYDPAEAGAGDPVEIAIAALRPADTPRSGRNDEHVRLLAESAELLPPLLVHRASMRVIDGMHRLYAAELLGAQRISVRFFDGDEQEAFLLAVRLNSAHGLPLSLAERKNAARRILSYFPERSDRAVAALSGVSDKTVAAIRRSTTELTGPEGRIGRDGGVRPVDPAAGRLRAAEVFRANPALSSRAVARSAGISVATAKDVRDRLGRSEDPLRPRQVHAASGVPQAALRVLFRRTRGADRTTSLAQVRNDPSLRFSESGRTLLRWLEASGADDQVWHRIAESLPAHAVSALAELARNCAEDWLRFAELLDQRVKSAS</sequence>